<sequence>MEFKKVMNVRADQLYDAILDSISYEAKISKKKIVKGFSYTKEMKTKMSAKGNILVTIEDLEENRIYAARFSSAQGENYLKYEINEIDENKIEVTYTEGFEGSSKSKTLNYKLLNSFYRRSFNKKTNTTLENIENWILSNSNNEN</sequence>
<organism evidence="1 2">
    <name type="scientific">Clostridium chauvoei</name>
    <dbReference type="NCBI Taxonomy" id="46867"/>
    <lineage>
        <taxon>Bacteria</taxon>
        <taxon>Bacillati</taxon>
        <taxon>Bacillota</taxon>
        <taxon>Clostridia</taxon>
        <taxon>Eubacteriales</taxon>
        <taxon>Clostridiaceae</taxon>
        <taxon>Clostridium</taxon>
    </lineage>
</organism>
<reference evidence="1 2" key="1">
    <citation type="submission" date="2021-08" db="EMBL/GenBank/DDBJ databases">
        <title>Genome sequence analysis of Clostridium chauvoei strains of European origin and evaluation of typing options for outbreak investigations.</title>
        <authorList>
            <person name="Abdel-Glil M."/>
            <person name="Thomas P."/>
            <person name="Seyboldt C."/>
        </authorList>
    </citation>
    <scope>NUCLEOTIDE SEQUENCE [LARGE SCALE GENOMIC DNA]</scope>
    <source>
        <strain evidence="1 2">S0260-09</strain>
    </source>
</reference>
<evidence type="ECO:0000313" key="2">
    <source>
        <dbReference type="Proteomes" id="UP000775179"/>
    </source>
</evidence>
<dbReference type="AlphaFoldDB" id="A0ABD4REZ3"/>
<dbReference type="Proteomes" id="UP000775179">
    <property type="component" value="Unassembled WGS sequence"/>
</dbReference>
<dbReference type="EMBL" id="JAIFTX010000004">
    <property type="protein sequence ID" value="MBX7289903.1"/>
    <property type="molecule type" value="Genomic_DNA"/>
</dbReference>
<dbReference type="GeneID" id="66300771"/>
<name>A0ABD4REZ3_9CLOT</name>
<comment type="caution">
    <text evidence="1">The sequence shown here is derived from an EMBL/GenBank/DDBJ whole genome shotgun (WGS) entry which is preliminary data.</text>
</comment>
<dbReference type="InterPro" id="IPR021701">
    <property type="entry name" value="DUF3284"/>
</dbReference>
<dbReference type="RefSeq" id="WP_021874759.1">
    <property type="nucleotide sequence ID" value="NZ_CP018624.1"/>
</dbReference>
<protein>
    <submittedName>
        <fullName evidence="1">DUF3284 domain-containing protein</fullName>
    </submittedName>
</protein>
<evidence type="ECO:0000313" key="1">
    <source>
        <dbReference type="EMBL" id="MBX7289903.1"/>
    </source>
</evidence>
<dbReference type="Pfam" id="PF11687">
    <property type="entry name" value="DUF3284"/>
    <property type="match status" value="1"/>
</dbReference>
<gene>
    <name evidence="1" type="ORF">K4H94_02410</name>
</gene>
<dbReference type="KEGG" id="cchv:BTM20_02755"/>
<proteinExistence type="predicted"/>
<accession>A0ABD4REZ3</accession>